<sequence length="138" mass="15621">MSSSRRLHDGKKFLIAAAALRRDIEGGKYAVSSKLPRAEELAPTYDVSKSTMERALQVLKDEGWLISYVGDGTYVQEWAELKPDELDVSVSEFYEQTMSKMGAVYEILDRVEQRLTALEKKHVNEPSPQLDQDEPQGQ</sequence>
<dbReference type="GO" id="GO:0045892">
    <property type="term" value="P:negative regulation of DNA-templated transcription"/>
    <property type="evidence" value="ECO:0007669"/>
    <property type="project" value="TreeGrafter"/>
</dbReference>
<keyword evidence="6" id="KW-1185">Reference proteome</keyword>
<dbReference type="OrthoDB" id="3517122at2"/>
<evidence type="ECO:0000256" key="1">
    <source>
        <dbReference type="ARBA" id="ARBA00023015"/>
    </source>
</evidence>
<dbReference type="PRINTS" id="PR00035">
    <property type="entry name" value="HTHGNTR"/>
</dbReference>
<reference evidence="5 6" key="1">
    <citation type="journal article" date="2009" name="Stand. Genomic Sci.">
        <title>Complete genome sequence of Stackebrandtia nassauensis type strain (LLR-40K-21).</title>
        <authorList>
            <person name="Munk C."/>
            <person name="Lapidus A."/>
            <person name="Copeland A."/>
            <person name="Jando M."/>
            <person name="Mayilraj S."/>
            <person name="Glavina Del Rio T."/>
            <person name="Nolan M."/>
            <person name="Chen F."/>
            <person name="Lucas S."/>
            <person name="Tice H."/>
            <person name="Cheng J.F."/>
            <person name="Han C."/>
            <person name="Detter J.C."/>
            <person name="Bruce D."/>
            <person name="Goodwin L."/>
            <person name="Chain P."/>
            <person name="Pitluck S."/>
            <person name="Goker M."/>
            <person name="Ovchinikova G."/>
            <person name="Pati A."/>
            <person name="Ivanova N."/>
            <person name="Mavromatis K."/>
            <person name="Chen A."/>
            <person name="Palaniappan K."/>
            <person name="Land M."/>
            <person name="Hauser L."/>
            <person name="Chang Y.J."/>
            <person name="Jeffries C.D."/>
            <person name="Bristow J."/>
            <person name="Eisen J.A."/>
            <person name="Markowitz V."/>
            <person name="Hugenholtz P."/>
            <person name="Kyrpides N.C."/>
            <person name="Klenk H.P."/>
        </authorList>
    </citation>
    <scope>NUCLEOTIDE SEQUENCE [LARGE SCALE GENOMIC DNA]</scope>
    <source>
        <strain evidence="6">DSM 44728 / CIP 108903 / NRRL B-16338 / NBRC 102104 / LLR-40K-21</strain>
    </source>
</reference>
<dbReference type="PANTHER" id="PTHR44846">
    <property type="entry name" value="MANNOSYL-D-GLYCERATE TRANSPORT/METABOLISM SYSTEM REPRESSOR MNGR-RELATED"/>
    <property type="match status" value="1"/>
</dbReference>
<organism evidence="5 6">
    <name type="scientific">Stackebrandtia nassauensis (strain DSM 44728 / CIP 108903 / NRRL B-16338 / NBRC 102104 / LLR-40K-21)</name>
    <dbReference type="NCBI Taxonomy" id="446470"/>
    <lineage>
        <taxon>Bacteria</taxon>
        <taxon>Bacillati</taxon>
        <taxon>Actinomycetota</taxon>
        <taxon>Actinomycetes</taxon>
        <taxon>Glycomycetales</taxon>
        <taxon>Glycomycetaceae</taxon>
        <taxon>Stackebrandtia</taxon>
    </lineage>
</organism>
<evidence type="ECO:0000259" key="4">
    <source>
        <dbReference type="PROSITE" id="PS50949"/>
    </source>
</evidence>
<dbReference type="PANTHER" id="PTHR44846:SF1">
    <property type="entry name" value="MANNOSYL-D-GLYCERATE TRANSPORT_METABOLISM SYSTEM REPRESSOR MNGR-RELATED"/>
    <property type="match status" value="1"/>
</dbReference>
<keyword evidence="3" id="KW-0804">Transcription</keyword>
<dbReference type="InterPro" id="IPR050679">
    <property type="entry name" value="Bact_HTH_transcr_reg"/>
</dbReference>
<feature type="domain" description="HTH gntR-type" evidence="4">
    <location>
        <begin position="10"/>
        <end position="78"/>
    </location>
</feature>
<dbReference type="SUPFAM" id="SSF46785">
    <property type="entry name" value="Winged helix' DNA-binding domain"/>
    <property type="match status" value="1"/>
</dbReference>
<evidence type="ECO:0000256" key="3">
    <source>
        <dbReference type="ARBA" id="ARBA00023163"/>
    </source>
</evidence>
<dbReference type="KEGG" id="sna:Snas_6245"/>
<evidence type="ECO:0000313" key="5">
    <source>
        <dbReference type="EMBL" id="ADD45866.1"/>
    </source>
</evidence>
<dbReference type="SMART" id="SM00345">
    <property type="entry name" value="HTH_GNTR"/>
    <property type="match status" value="1"/>
</dbReference>
<dbReference type="Proteomes" id="UP000000844">
    <property type="component" value="Chromosome"/>
</dbReference>
<dbReference type="GO" id="GO:0003700">
    <property type="term" value="F:DNA-binding transcription factor activity"/>
    <property type="evidence" value="ECO:0007669"/>
    <property type="project" value="InterPro"/>
</dbReference>
<evidence type="ECO:0000256" key="2">
    <source>
        <dbReference type="ARBA" id="ARBA00023125"/>
    </source>
</evidence>
<dbReference type="RefSeq" id="WP_013021437.1">
    <property type="nucleotide sequence ID" value="NC_013947.1"/>
</dbReference>
<gene>
    <name evidence="5" type="ordered locus">Snas_6245</name>
</gene>
<dbReference type="PROSITE" id="PS50949">
    <property type="entry name" value="HTH_GNTR"/>
    <property type="match status" value="1"/>
</dbReference>
<dbReference type="AlphaFoldDB" id="D3Q2W5"/>
<dbReference type="InterPro" id="IPR036388">
    <property type="entry name" value="WH-like_DNA-bd_sf"/>
</dbReference>
<dbReference type="InterPro" id="IPR000524">
    <property type="entry name" value="Tscrpt_reg_HTH_GntR"/>
</dbReference>
<dbReference type="eggNOG" id="COG2188">
    <property type="taxonomic scope" value="Bacteria"/>
</dbReference>
<proteinExistence type="predicted"/>
<protein>
    <submittedName>
        <fullName evidence="5">Transcriptional regulator, GntR family</fullName>
    </submittedName>
</protein>
<keyword evidence="2" id="KW-0238">DNA-binding</keyword>
<keyword evidence="1" id="KW-0805">Transcription regulation</keyword>
<dbReference type="HOGENOM" id="CLU_017584_10_3_11"/>
<evidence type="ECO:0000313" key="6">
    <source>
        <dbReference type="Proteomes" id="UP000000844"/>
    </source>
</evidence>
<name>D3Q2W5_STANL</name>
<dbReference type="InterPro" id="IPR036390">
    <property type="entry name" value="WH_DNA-bd_sf"/>
</dbReference>
<dbReference type="EMBL" id="CP001778">
    <property type="protein sequence ID" value="ADD45866.1"/>
    <property type="molecule type" value="Genomic_DNA"/>
</dbReference>
<dbReference type="GO" id="GO:0003677">
    <property type="term" value="F:DNA binding"/>
    <property type="evidence" value="ECO:0007669"/>
    <property type="project" value="UniProtKB-KW"/>
</dbReference>
<dbReference type="STRING" id="446470.Snas_6245"/>
<accession>D3Q2W5</accession>
<dbReference type="Gene3D" id="1.10.10.10">
    <property type="entry name" value="Winged helix-like DNA-binding domain superfamily/Winged helix DNA-binding domain"/>
    <property type="match status" value="1"/>
</dbReference>
<dbReference type="Pfam" id="PF00392">
    <property type="entry name" value="GntR"/>
    <property type="match status" value="1"/>
</dbReference>